<dbReference type="Pfam" id="PF23128">
    <property type="entry name" value="YbjQ_4"/>
    <property type="match status" value="1"/>
</dbReference>
<feature type="region of interest" description="Disordered" evidence="2">
    <location>
        <begin position="466"/>
        <end position="485"/>
    </location>
</feature>
<dbReference type="PANTHER" id="PTHR37412:SF2">
    <property type="entry name" value="C2 DOMAIN-CONTAINING PROTEIN 5"/>
    <property type="match status" value="1"/>
</dbReference>
<dbReference type="PANTHER" id="PTHR37412">
    <property type="entry name" value="C2 DOMAIN-CONTAINING PROTEIN 5"/>
    <property type="match status" value="1"/>
</dbReference>
<evidence type="ECO:0000259" key="3">
    <source>
        <dbReference type="PROSITE" id="PS50004"/>
    </source>
</evidence>
<feature type="region of interest" description="Disordered" evidence="2">
    <location>
        <begin position="723"/>
        <end position="836"/>
    </location>
</feature>
<feature type="compositionally biased region" description="Polar residues" evidence="2">
    <location>
        <begin position="1175"/>
        <end position="1186"/>
    </location>
</feature>
<feature type="compositionally biased region" description="Basic residues" evidence="2">
    <location>
        <begin position="797"/>
        <end position="806"/>
    </location>
</feature>
<feature type="compositionally biased region" description="Basic and acidic residues" evidence="2">
    <location>
        <begin position="1190"/>
        <end position="1202"/>
    </location>
</feature>
<feature type="compositionally biased region" description="Basic residues" evidence="2">
    <location>
        <begin position="924"/>
        <end position="940"/>
    </location>
</feature>
<dbReference type="GO" id="GO:0005886">
    <property type="term" value="C:plasma membrane"/>
    <property type="evidence" value="ECO:0007669"/>
    <property type="project" value="TreeGrafter"/>
</dbReference>
<evidence type="ECO:0000313" key="5">
    <source>
        <dbReference type="Proteomes" id="UP000695562"/>
    </source>
</evidence>
<feature type="domain" description="C2" evidence="3">
    <location>
        <begin position="1"/>
        <end position="111"/>
    </location>
</feature>
<feature type="compositionally biased region" description="Low complexity" evidence="2">
    <location>
        <begin position="1203"/>
        <end position="1214"/>
    </location>
</feature>
<dbReference type="OrthoDB" id="419768at2759"/>
<dbReference type="InterPro" id="IPR056431">
    <property type="entry name" value="C2CD5_YbjQ-rel_dom"/>
</dbReference>
<feature type="region of interest" description="Disordered" evidence="2">
    <location>
        <begin position="862"/>
        <end position="957"/>
    </location>
</feature>
<dbReference type="InterPro" id="IPR056430">
    <property type="entry name" value="C2CD5_YbjQ-like_dom"/>
</dbReference>
<feature type="compositionally biased region" description="Low complexity" evidence="2">
    <location>
        <begin position="467"/>
        <end position="485"/>
    </location>
</feature>
<evidence type="ECO:0000256" key="1">
    <source>
        <dbReference type="ARBA" id="ARBA00022737"/>
    </source>
</evidence>
<dbReference type="Pfam" id="PF23028">
    <property type="entry name" value="YbjQ_3"/>
    <property type="match status" value="1"/>
</dbReference>
<dbReference type="SMART" id="SM00239">
    <property type="entry name" value="C2"/>
    <property type="match status" value="1"/>
</dbReference>
<dbReference type="CDD" id="cd08688">
    <property type="entry name" value="C2_KIAA0528-like"/>
    <property type="match status" value="1"/>
</dbReference>
<feature type="compositionally biased region" description="Polar residues" evidence="2">
    <location>
        <begin position="781"/>
        <end position="790"/>
    </location>
</feature>
<dbReference type="InterPro" id="IPR001565">
    <property type="entry name" value="Synaptotagmin"/>
</dbReference>
<feature type="compositionally biased region" description="Low complexity" evidence="2">
    <location>
        <begin position="265"/>
        <end position="313"/>
    </location>
</feature>
<dbReference type="GO" id="GO:0090314">
    <property type="term" value="P:positive regulation of protein targeting to membrane"/>
    <property type="evidence" value="ECO:0007669"/>
    <property type="project" value="TreeGrafter"/>
</dbReference>
<feature type="compositionally biased region" description="Basic residues" evidence="2">
    <location>
        <begin position="820"/>
        <end position="836"/>
    </location>
</feature>
<feature type="compositionally biased region" description="Low complexity" evidence="2">
    <location>
        <begin position="911"/>
        <end position="921"/>
    </location>
</feature>
<gene>
    <name evidence="4" type="ORF">CYY_007493</name>
</gene>
<comment type="caution">
    <text evidence="4">The sequence shown here is derived from an EMBL/GenBank/DDBJ whole genome shotgun (WGS) entry which is preliminary data.</text>
</comment>
<dbReference type="InterPro" id="IPR035892">
    <property type="entry name" value="C2_domain_sf"/>
</dbReference>
<dbReference type="GO" id="GO:0065002">
    <property type="term" value="P:intracellular protein transmembrane transport"/>
    <property type="evidence" value="ECO:0007669"/>
    <property type="project" value="TreeGrafter"/>
</dbReference>
<dbReference type="EMBL" id="AJWJ01000403">
    <property type="protein sequence ID" value="KAF2071191.1"/>
    <property type="molecule type" value="Genomic_DNA"/>
</dbReference>
<organism evidence="4 5">
    <name type="scientific">Polysphondylium violaceum</name>
    <dbReference type="NCBI Taxonomy" id="133409"/>
    <lineage>
        <taxon>Eukaryota</taxon>
        <taxon>Amoebozoa</taxon>
        <taxon>Evosea</taxon>
        <taxon>Eumycetozoa</taxon>
        <taxon>Dictyostelia</taxon>
        <taxon>Dictyosteliales</taxon>
        <taxon>Dictyosteliaceae</taxon>
        <taxon>Polysphondylium</taxon>
    </lineage>
</organism>
<proteinExistence type="predicted"/>
<dbReference type="InterPro" id="IPR037785">
    <property type="entry name" value="C2_C2CD5"/>
</dbReference>
<dbReference type="PRINTS" id="PR00399">
    <property type="entry name" value="SYNAPTOTAGMN"/>
</dbReference>
<dbReference type="GO" id="GO:0010828">
    <property type="term" value="P:positive regulation of D-glucose transmembrane transport"/>
    <property type="evidence" value="ECO:0007669"/>
    <property type="project" value="TreeGrafter"/>
</dbReference>
<dbReference type="InterPro" id="IPR038983">
    <property type="entry name" value="C2CD5"/>
</dbReference>
<dbReference type="SUPFAM" id="SSF49562">
    <property type="entry name" value="C2 domain (Calcium/lipid-binding domain, CaLB)"/>
    <property type="match status" value="1"/>
</dbReference>
<dbReference type="GO" id="GO:0072659">
    <property type="term" value="P:protein localization to plasma membrane"/>
    <property type="evidence" value="ECO:0007669"/>
    <property type="project" value="TreeGrafter"/>
</dbReference>
<dbReference type="GO" id="GO:0031340">
    <property type="term" value="P:positive regulation of vesicle fusion"/>
    <property type="evidence" value="ECO:0007669"/>
    <property type="project" value="TreeGrafter"/>
</dbReference>
<dbReference type="Pfam" id="PF00168">
    <property type="entry name" value="C2"/>
    <property type="match status" value="1"/>
</dbReference>
<feature type="region of interest" description="Disordered" evidence="2">
    <location>
        <begin position="265"/>
        <end position="326"/>
    </location>
</feature>
<dbReference type="PROSITE" id="PS50004">
    <property type="entry name" value="C2"/>
    <property type="match status" value="1"/>
</dbReference>
<feature type="compositionally biased region" description="Acidic residues" evidence="2">
    <location>
        <begin position="866"/>
        <end position="875"/>
    </location>
</feature>
<sequence length="1390" mass="154663">MPCIVKVRIVEARDLPIMDRSSALADAYVEIKCGQNDSQKTDIQRKTLNPIWNQDFRFDFPNEADIQDKPLDIRVWDYDLVSKNDMIGSVLIDLNCLLDGETPTTQIHGWFPIYDTLRGIRGEILLTVKLEKFQNANPFKESSDGVQFFSVSTPFSNYRINNIHSFVEELIVENDPEYHWTDTFRASRLSNFERQMLLYTLTGKLRRQMGKKVLEMGGNAVLGYKQHFDFEGDSGIVARGYGTAVTLRKVTENDLIPSSPKNFFSSSSYGSSTSSSSSSSSSSDYDTDTESSSSSSSSSSSLSSSDSEISTSSKKTKESSKSNRPSIKDTNLISDVQILTLDSFQSKVLVHIGGVVAVKSVKILKKSNTQETRDIYWTELRNEIKSHAKSLGCNYIIGYIETTTIQQSEDLCIFSATGTAAVLDLVDRSKKDLVLNHNNLEESSEETTTGSFKKNSNLSSLIMLKDNNLNNNNNNNNQINNDNNQINTQMNENQKKKPTTGSLSTSIEEIDHQFNRLSMHRQKKLPRARHGCSLCHVPFTTQKSLLKQCAMCKKKYVPEVLLATIEPPPGIPITGVGGLIQARVCRLKKKAQGGEANATQLSESIPFVEYDLYNQLMFKLKLMGMNAAFSLKTQITFSDTLVICVATATAVFLTALPAPPLLHISRSLEATDEKTRKLLELQTKIEKKSAQNHTAIQNAPCYYQHDPLNRYFNLAQLQQQFKRGRSYTSPMPFSGSTAGGTTSGDSDKDALLLDSSFEQSRSDNNNSGSGGGNVFRRKSSTKSLKNKSITNSATKKYNSKSKSNKKKQIDSSEDEEVVKRSTRKSKKSSKKKKKKIPLPTLAQDVLDLTSGATSFQHQYLNPIETSSEDENDLTDTEPNSSDDNHHHHQYLSDSDFYDTDPDSDTVITTSKKPNQNNNNNKEFIKKRKALVKSSIHHKMKSSNSTGVPSVNPSPSGTPIQNSTLLEQQQALRRATSISSSSESDAVLSNYPLESNQHSYVLEIDDKYDEDKMRTALDLEFPQGFSVVNTETQPGKWKSVTNVQLVTAIRRVEWDIVDSNYLNTQLSSIFTNLYESVMFKLRELSPCCICGLKVDIKIPEDDQLQILLTAMCTIELDDNSNNNINLTPPSNSTLLPIDNLLNNLVDQQDDNSNQNNNINNNSNPLIPPPPMSLSSHKLSIPSTISVPNNIKDSKDNSGKDDKTNTTPLINSSNSIGGSGATNKINMSPFSSSNVIPIGMEQQQQQQIQQDLQFDMSPPKSPIRKTNEPIFHHGNSRINELLGSRTLEQRYVELTPLSFLPGNRLEKYLGRVNIHLIKESFSVREEGGLGVFSHVFLREANAIARAHVMSMGGNVLIGYDINEFSLILDSGPKGQAYSLLSITGDVFYSTSN</sequence>
<dbReference type="Pfam" id="PF23025">
    <property type="entry name" value="YbjQ_2"/>
    <property type="match status" value="3"/>
</dbReference>
<accession>A0A8J4UQU9</accession>
<feature type="region of interest" description="Disordered" evidence="2">
    <location>
        <begin position="1145"/>
        <end position="1225"/>
    </location>
</feature>
<keyword evidence="5" id="KW-1185">Reference proteome</keyword>
<dbReference type="InterPro" id="IPR000008">
    <property type="entry name" value="C2_dom"/>
</dbReference>
<evidence type="ECO:0000256" key="2">
    <source>
        <dbReference type="SAM" id="MobiDB-lite"/>
    </source>
</evidence>
<name>A0A8J4UQU9_9MYCE</name>
<dbReference type="InterPro" id="IPR057815">
    <property type="entry name" value="C2CD5_C"/>
</dbReference>
<feature type="compositionally biased region" description="Low complexity" evidence="2">
    <location>
        <begin position="1145"/>
        <end position="1163"/>
    </location>
</feature>
<keyword evidence="1" id="KW-0677">Repeat</keyword>
<dbReference type="Proteomes" id="UP000695562">
    <property type="component" value="Unassembled WGS sequence"/>
</dbReference>
<reference evidence="4" key="1">
    <citation type="submission" date="2020-01" db="EMBL/GenBank/DDBJ databases">
        <title>Development of genomics and gene disruption for Polysphondylium violaceum indicates a role for the polyketide synthase stlB in stalk morphogenesis.</title>
        <authorList>
            <person name="Narita B."/>
            <person name="Kawabe Y."/>
            <person name="Kin K."/>
            <person name="Saito T."/>
            <person name="Gibbs R."/>
            <person name="Kuspa A."/>
            <person name="Muzny D."/>
            <person name="Queller D."/>
            <person name="Richards S."/>
            <person name="Strassman J."/>
            <person name="Sucgang R."/>
            <person name="Worley K."/>
            <person name="Schaap P."/>
        </authorList>
    </citation>
    <scope>NUCLEOTIDE SEQUENCE</scope>
    <source>
        <strain evidence="4">QSvi11</strain>
    </source>
</reference>
<dbReference type="GO" id="GO:0005544">
    <property type="term" value="F:calcium-dependent phospholipid binding"/>
    <property type="evidence" value="ECO:0007669"/>
    <property type="project" value="InterPro"/>
</dbReference>
<protein>
    <recommendedName>
        <fullName evidence="3">C2 domain-containing protein</fullName>
    </recommendedName>
</protein>
<evidence type="ECO:0000313" key="4">
    <source>
        <dbReference type="EMBL" id="KAF2071191.1"/>
    </source>
</evidence>
<feature type="compositionally biased region" description="Polar residues" evidence="2">
    <location>
        <begin position="941"/>
        <end position="957"/>
    </location>
</feature>
<dbReference type="Gene3D" id="2.60.40.150">
    <property type="entry name" value="C2 domain"/>
    <property type="match status" value="1"/>
</dbReference>
<dbReference type="GO" id="GO:0005509">
    <property type="term" value="F:calcium ion binding"/>
    <property type="evidence" value="ECO:0007669"/>
    <property type="project" value="TreeGrafter"/>
</dbReference>
<feature type="compositionally biased region" description="Low complexity" evidence="2">
    <location>
        <begin position="752"/>
        <end position="767"/>
    </location>
</feature>